<keyword evidence="1" id="KW-0812">Transmembrane</keyword>
<proteinExistence type="predicted"/>
<dbReference type="EMBL" id="JBHUJD010000047">
    <property type="protein sequence ID" value="MFD2312495.1"/>
    <property type="molecule type" value="Genomic_DNA"/>
</dbReference>
<gene>
    <name evidence="2" type="ORF">ACFSKX_18920</name>
</gene>
<evidence type="ECO:0000313" key="3">
    <source>
        <dbReference type="Proteomes" id="UP001597425"/>
    </source>
</evidence>
<evidence type="ECO:0000313" key="2">
    <source>
        <dbReference type="EMBL" id="MFD2312495.1"/>
    </source>
</evidence>
<reference evidence="3" key="1">
    <citation type="journal article" date="2019" name="Int. J. Syst. Evol. Microbiol.">
        <title>The Global Catalogue of Microorganisms (GCM) 10K type strain sequencing project: providing services to taxonomists for standard genome sequencing and annotation.</title>
        <authorList>
            <consortium name="The Broad Institute Genomics Platform"/>
            <consortium name="The Broad Institute Genome Sequencing Center for Infectious Disease"/>
            <person name="Wu L."/>
            <person name="Ma J."/>
        </authorList>
    </citation>
    <scope>NUCLEOTIDE SEQUENCE [LARGE SCALE GENOMIC DNA]</scope>
    <source>
        <strain evidence="3">KCTC 12848</strain>
    </source>
</reference>
<accession>A0ABW5EIR9</accession>
<organism evidence="2 3">
    <name type="scientific">Microbulbifer halophilus</name>
    <dbReference type="NCBI Taxonomy" id="453963"/>
    <lineage>
        <taxon>Bacteria</taxon>
        <taxon>Pseudomonadati</taxon>
        <taxon>Pseudomonadota</taxon>
        <taxon>Gammaproteobacteria</taxon>
        <taxon>Cellvibrionales</taxon>
        <taxon>Microbulbiferaceae</taxon>
        <taxon>Microbulbifer</taxon>
    </lineage>
</organism>
<feature type="transmembrane region" description="Helical" evidence="1">
    <location>
        <begin position="67"/>
        <end position="88"/>
    </location>
</feature>
<name>A0ABW5EIR9_9GAMM</name>
<feature type="transmembrane region" description="Helical" evidence="1">
    <location>
        <begin position="37"/>
        <end position="55"/>
    </location>
</feature>
<dbReference type="Proteomes" id="UP001597425">
    <property type="component" value="Unassembled WGS sequence"/>
</dbReference>
<sequence length="127" mass="13778">MLKHIIAASVESAFAGSVAFAVVTFPRYGWQSGLLTVFIFPVALILSILLAYPLIRLWQRRWLSARSYLFALVVLGFLLGAATPAAMFGSAGTMISLESLPFLSLYGYIGAICAAGGWNYVRRKVAL</sequence>
<feature type="transmembrane region" description="Helical" evidence="1">
    <location>
        <begin position="100"/>
        <end position="121"/>
    </location>
</feature>
<keyword evidence="3" id="KW-1185">Reference proteome</keyword>
<keyword evidence="1" id="KW-0472">Membrane</keyword>
<dbReference type="RefSeq" id="WP_265723642.1">
    <property type="nucleotide sequence ID" value="NZ_JAPIVK010000068.1"/>
</dbReference>
<comment type="caution">
    <text evidence="2">The sequence shown here is derived from an EMBL/GenBank/DDBJ whole genome shotgun (WGS) entry which is preliminary data.</text>
</comment>
<keyword evidence="1" id="KW-1133">Transmembrane helix</keyword>
<evidence type="ECO:0000256" key="1">
    <source>
        <dbReference type="SAM" id="Phobius"/>
    </source>
</evidence>
<protein>
    <submittedName>
        <fullName evidence="2">Uncharacterized protein</fullName>
    </submittedName>
</protein>